<comment type="caution">
    <text evidence="10">The sequence shown here is derived from an EMBL/GenBank/DDBJ whole genome shotgun (WGS) entry which is preliminary data.</text>
</comment>
<feature type="signal peptide" evidence="6">
    <location>
        <begin position="1"/>
        <end position="22"/>
    </location>
</feature>
<evidence type="ECO:0000256" key="4">
    <source>
        <dbReference type="ARBA" id="ARBA00022837"/>
    </source>
</evidence>
<reference evidence="10 11" key="1">
    <citation type="submission" date="2017-11" db="EMBL/GenBank/DDBJ databases">
        <title>Infants hospitalized years apart are colonized by the same room-sourced microbial strains.</title>
        <authorList>
            <person name="Brooks B."/>
            <person name="Olm M.R."/>
            <person name="Firek B.A."/>
            <person name="Baker R."/>
            <person name="Thomas B.C."/>
            <person name="Morowitz M.J."/>
            <person name="Banfield J.F."/>
        </authorList>
    </citation>
    <scope>NUCLEOTIDE SEQUENCE [LARGE SCALE GENOMIC DNA]</scope>
    <source>
        <strain evidence="10">S2_009_000_R2_76</strain>
    </source>
</reference>
<keyword evidence="3" id="KW-0378">Hydrolase</keyword>
<evidence type="ECO:0000256" key="2">
    <source>
        <dbReference type="ARBA" id="ARBA00011245"/>
    </source>
</evidence>
<dbReference type="GO" id="GO:0030246">
    <property type="term" value="F:carbohydrate binding"/>
    <property type="evidence" value="ECO:0007669"/>
    <property type="project" value="InterPro"/>
</dbReference>
<evidence type="ECO:0008006" key="12">
    <source>
        <dbReference type="Google" id="ProtNLM"/>
    </source>
</evidence>
<evidence type="ECO:0000313" key="11">
    <source>
        <dbReference type="Proteomes" id="UP000249645"/>
    </source>
</evidence>
<dbReference type="Proteomes" id="UP000249645">
    <property type="component" value="Unassembled WGS sequence"/>
</dbReference>
<feature type="domain" description="Glycosyl-hydrolase 97 catalytic" evidence="7">
    <location>
        <begin position="290"/>
        <end position="438"/>
    </location>
</feature>
<accession>A0A2W5FAE5</accession>
<gene>
    <name evidence="10" type="ORF">DI598_02050</name>
</gene>
<dbReference type="PANTHER" id="PTHR35803">
    <property type="entry name" value="GLUCAN 1,4-ALPHA-GLUCOSIDASE SUSB-RELATED"/>
    <property type="match status" value="1"/>
</dbReference>
<dbReference type="InterPro" id="IPR052720">
    <property type="entry name" value="Glycosyl_hydrolase_97"/>
</dbReference>
<dbReference type="Gene3D" id="2.60.40.1180">
    <property type="entry name" value="Golgi alpha-mannosidase II"/>
    <property type="match status" value="1"/>
</dbReference>
<sequence length="617" mass="69755">MRKQVLLLLVFQSLLRCSFAQSSVSMESPDKKTDVKIFLNKGVLTYSLKYDNAAICSGEYGFQLENLSYGSNATKLVSSKANLTKRTFDIRGNQNTATTIKNEYRIDISNEGNTTFSVFANVYNDGIAFSYEVNTEGKSIEKNLSNIKLSKQAICWFQDDVIDYEGNYYKSTVEQLKDKQKIGMPLTVSFPSGIYASFMEAKLDNFSGSYFVFNQEKENLEQVLAGSVQTNNSTLQSPWLIITLGKDLNDLVNNYIMDDVSPYPDKTLYPKGFQTDWIKPGMALWSWMSNDRTVSPENMKRFTDYAAQLHIPYNLIDEGWSYWKSDGKDCWDLLKDQVKYANSKGVGIWVWKAYPDRGHVPGLKDSSALETFMQKCAGIGVKGLKIDFFDSEKQPEMAFFARAAKIAAKYHLMIDYHGANKGSGFEHTYPNVLTQEGVRGLEQEYNVNWPFHNTVLPFTRYLSGPADYTPMSFRPFVYSTTLAQQAASVAVYTSPFLCLGVDPTDLLKSPSLPFIQNIPSTWDETIVLKESKIGEIAAFARRKGNKWYLAILNGETPNSLDINLSFLGKNQNYKLDEMKNDLKTRTTHYSTQNKITSSGRLKIELPYGGGYLGIFSK</sequence>
<dbReference type="InterPro" id="IPR014718">
    <property type="entry name" value="GH-type_carb-bd"/>
</dbReference>
<dbReference type="Pfam" id="PF10566">
    <property type="entry name" value="Glyco_hydro_97"/>
    <property type="match status" value="1"/>
</dbReference>
<dbReference type="InterPro" id="IPR013785">
    <property type="entry name" value="Aldolase_TIM"/>
</dbReference>
<dbReference type="PANTHER" id="PTHR35803:SF2">
    <property type="entry name" value="RETAINING ALPHA-GALACTOSIDASE"/>
    <property type="match status" value="1"/>
</dbReference>
<evidence type="ECO:0000256" key="5">
    <source>
        <dbReference type="ARBA" id="ARBA00023295"/>
    </source>
</evidence>
<dbReference type="GO" id="GO:0016798">
    <property type="term" value="F:hydrolase activity, acting on glycosyl bonds"/>
    <property type="evidence" value="ECO:0007669"/>
    <property type="project" value="UniProtKB-KW"/>
</dbReference>
<organism evidence="10 11">
    <name type="scientific">Pseudopedobacter saltans</name>
    <dbReference type="NCBI Taxonomy" id="151895"/>
    <lineage>
        <taxon>Bacteria</taxon>
        <taxon>Pseudomonadati</taxon>
        <taxon>Bacteroidota</taxon>
        <taxon>Sphingobacteriia</taxon>
        <taxon>Sphingobacteriales</taxon>
        <taxon>Sphingobacteriaceae</taxon>
        <taxon>Pseudopedobacter</taxon>
    </lineage>
</organism>
<proteinExistence type="predicted"/>
<comment type="cofactor">
    <cofactor evidence="1">
        <name>Ca(2+)</name>
        <dbReference type="ChEBI" id="CHEBI:29108"/>
    </cofactor>
</comment>
<keyword evidence="4" id="KW-0106">Calcium</keyword>
<feature type="chain" id="PRO_5016103859" description="Glycoside hydrolase 97" evidence="6">
    <location>
        <begin position="23"/>
        <end position="617"/>
    </location>
</feature>
<dbReference type="InterPro" id="IPR013780">
    <property type="entry name" value="Glyco_hydro_b"/>
</dbReference>
<feature type="domain" description="Glycosyl-hydrolase 97 C-terminal oligomerisation" evidence="9">
    <location>
        <begin position="521"/>
        <end position="612"/>
    </location>
</feature>
<evidence type="ECO:0000256" key="3">
    <source>
        <dbReference type="ARBA" id="ARBA00022801"/>
    </source>
</evidence>
<dbReference type="SUPFAM" id="SSF51445">
    <property type="entry name" value="(Trans)glycosidases"/>
    <property type="match status" value="1"/>
</dbReference>
<comment type="subunit">
    <text evidence="2">Monomer.</text>
</comment>
<feature type="domain" description="Glycosyl-hydrolase 97 N-terminal" evidence="8">
    <location>
        <begin position="27"/>
        <end position="261"/>
    </location>
</feature>
<evidence type="ECO:0000259" key="8">
    <source>
        <dbReference type="Pfam" id="PF14508"/>
    </source>
</evidence>
<dbReference type="InterPro" id="IPR029486">
    <property type="entry name" value="GH97_N"/>
</dbReference>
<evidence type="ECO:0000259" key="9">
    <source>
        <dbReference type="Pfam" id="PF14509"/>
    </source>
</evidence>
<dbReference type="InterPro" id="IPR019563">
    <property type="entry name" value="GH97_catalytic"/>
</dbReference>
<evidence type="ECO:0000259" key="7">
    <source>
        <dbReference type="Pfam" id="PF10566"/>
    </source>
</evidence>
<evidence type="ECO:0000256" key="1">
    <source>
        <dbReference type="ARBA" id="ARBA00001913"/>
    </source>
</evidence>
<dbReference type="Pfam" id="PF14508">
    <property type="entry name" value="GH97_N"/>
    <property type="match status" value="1"/>
</dbReference>
<dbReference type="EMBL" id="QFOI01000018">
    <property type="protein sequence ID" value="PZP51893.1"/>
    <property type="molecule type" value="Genomic_DNA"/>
</dbReference>
<dbReference type="Pfam" id="PF14509">
    <property type="entry name" value="GH97_C"/>
    <property type="match status" value="1"/>
</dbReference>
<dbReference type="Gene3D" id="2.70.98.10">
    <property type="match status" value="1"/>
</dbReference>
<keyword evidence="5" id="KW-0326">Glycosidase</keyword>
<name>A0A2W5FAE5_9SPHI</name>
<dbReference type="Gene3D" id="3.20.20.70">
    <property type="entry name" value="Aldolase class I"/>
    <property type="match status" value="1"/>
</dbReference>
<dbReference type="AlphaFoldDB" id="A0A2W5FAE5"/>
<dbReference type="InterPro" id="IPR029483">
    <property type="entry name" value="GH97_C"/>
</dbReference>
<evidence type="ECO:0000313" key="10">
    <source>
        <dbReference type="EMBL" id="PZP51893.1"/>
    </source>
</evidence>
<protein>
    <recommendedName>
        <fullName evidence="12">Glycoside hydrolase 97</fullName>
    </recommendedName>
</protein>
<evidence type="ECO:0000256" key="6">
    <source>
        <dbReference type="SAM" id="SignalP"/>
    </source>
</evidence>
<keyword evidence="6" id="KW-0732">Signal</keyword>
<dbReference type="InterPro" id="IPR017853">
    <property type="entry name" value="GH"/>
</dbReference>